<sequence>MSYNYYQSNLPGWGTNQFQFGPPPMPSYQPQPTWTGLDYYNAHGMNNDPSLYHYAMNRLGSGAMGMGLHEARHFHRRAYGGLGEVTRMMPNEIGSAAAYEAFRQFRYNSSAYSYVLDDYERQREALAGLAVAEVARLWQDTGRGHDQYGLQVASEAAAATAHMLVSQGELEGLGGGGGGSYYRGRRGSFGGSSYGGSVFDDGDSLYSRRALTPGPGMGMPISVAPSPMTPYPASLPGSTPYLGGGGGMYTPLPSMGGALTPYGGGYAGTMQGTYMPGYGTVYGHNPYGGGVYGAGTYGSYPGGQYGGQPSTIVIERPSKHHHRHGRHHHHHKRHRSLSRYGGYY</sequence>
<comment type="caution">
    <text evidence="1">The sequence shown here is derived from an EMBL/GenBank/DDBJ whole genome shotgun (WGS) entry which is preliminary data.</text>
</comment>
<gene>
    <name evidence="1" type="ORF">FA95DRAFT_1681271</name>
</gene>
<accession>A0ACB8RJI4</accession>
<protein>
    <submittedName>
        <fullName evidence="1">Uncharacterized protein</fullName>
    </submittedName>
</protein>
<evidence type="ECO:0000313" key="1">
    <source>
        <dbReference type="EMBL" id="KAI0044351.1"/>
    </source>
</evidence>
<reference evidence="1" key="2">
    <citation type="journal article" date="2022" name="New Phytol.">
        <title>Evolutionary transition to the ectomycorrhizal habit in the genomes of a hyperdiverse lineage of mushroom-forming fungi.</title>
        <authorList>
            <person name="Looney B."/>
            <person name="Miyauchi S."/>
            <person name="Morin E."/>
            <person name="Drula E."/>
            <person name="Courty P.E."/>
            <person name="Kohler A."/>
            <person name="Kuo A."/>
            <person name="LaButti K."/>
            <person name="Pangilinan J."/>
            <person name="Lipzen A."/>
            <person name="Riley R."/>
            <person name="Andreopoulos W."/>
            <person name="He G."/>
            <person name="Johnson J."/>
            <person name="Nolan M."/>
            <person name="Tritt A."/>
            <person name="Barry K.W."/>
            <person name="Grigoriev I.V."/>
            <person name="Nagy L.G."/>
            <person name="Hibbett D."/>
            <person name="Henrissat B."/>
            <person name="Matheny P.B."/>
            <person name="Labbe J."/>
            <person name="Martin F.M."/>
        </authorList>
    </citation>
    <scope>NUCLEOTIDE SEQUENCE</scope>
    <source>
        <strain evidence="1">FP105234-sp</strain>
    </source>
</reference>
<reference evidence="1" key="1">
    <citation type="submission" date="2021-02" db="EMBL/GenBank/DDBJ databases">
        <authorList>
            <consortium name="DOE Joint Genome Institute"/>
            <person name="Ahrendt S."/>
            <person name="Looney B.P."/>
            <person name="Miyauchi S."/>
            <person name="Morin E."/>
            <person name="Drula E."/>
            <person name="Courty P.E."/>
            <person name="Chicoki N."/>
            <person name="Fauchery L."/>
            <person name="Kohler A."/>
            <person name="Kuo A."/>
            <person name="Labutti K."/>
            <person name="Pangilinan J."/>
            <person name="Lipzen A."/>
            <person name="Riley R."/>
            <person name="Andreopoulos W."/>
            <person name="He G."/>
            <person name="Johnson J."/>
            <person name="Barry K.W."/>
            <person name="Grigoriev I.V."/>
            <person name="Nagy L."/>
            <person name="Hibbett D."/>
            <person name="Henrissat B."/>
            <person name="Matheny P.B."/>
            <person name="Labbe J."/>
            <person name="Martin F."/>
        </authorList>
    </citation>
    <scope>NUCLEOTIDE SEQUENCE</scope>
    <source>
        <strain evidence="1">FP105234-sp</strain>
    </source>
</reference>
<organism evidence="1 2">
    <name type="scientific">Auriscalpium vulgare</name>
    <dbReference type="NCBI Taxonomy" id="40419"/>
    <lineage>
        <taxon>Eukaryota</taxon>
        <taxon>Fungi</taxon>
        <taxon>Dikarya</taxon>
        <taxon>Basidiomycota</taxon>
        <taxon>Agaricomycotina</taxon>
        <taxon>Agaricomycetes</taxon>
        <taxon>Russulales</taxon>
        <taxon>Auriscalpiaceae</taxon>
        <taxon>Auriscalpium</taxon>
    </lineage>
</organism>
<evidence type="ECO:0000313" key="2">
    <source>
        <dbReference type="Proteomes" id="UP000814033"/>
    </source>
</evidence>
<dbReference type="Proteomes" id="UP000814033">
    <property type="component" value="Unassembled WGS sequence"/>
</dbReference>
<keyword evidence="2" id="KW-1185">Reference proteome</keyword>
<proteinExistence type="predicted"/>
<dbReference type="EMBL" id="MU275986">
    <property type="protein sequence ID" value="KAI0044351.1"/>
    <property type="molecule type" value="Genomic_DNA"/>
</dbReference>
<name>A0ACB8RJI4_9AGAM</name>